<keyword evidence="6" id="KW-1185">Reference proteome</keyword>
<dbReference type="EMBL" id="BAABAS010000005">
    <property type="protein sequence ID" value="GAA4230624.1"/>
    <property type="molecule type" value="Genomic_DNA"/>
</dbReference>
<dbReference type="InterPro" id="IPR037923">
    <property type="entry name" value="HTH-like"/>
</dbReference>
<gene>
    <name evidence="5" type="ORF">GCM10022254_25920</name>
</gene>
<dbReference type="PANTHER" id="PTHR46796:SF2">
    <property type="entry name" value="TRANSCRIPTIONAL REGULATORY PROTEIN"/>
    <property type="match status" value="1"/>
</dbReference>
<dbReference type="InterPro" id="IPR018060">
    <property type="entry name" value="HTH_AraC"/>
</dbReference>
<reference evidence="6" key="1">
    <citation type="journal article" date="2019" name="Int. J. Syst. Evol. Microbiol.">
        <title>The Global Catalogue of Microorganisms (GCM) 10K type strain sequencing project: providing services to taxonomists for standard genome sequencing and annotation.</title>
        <authorList>
            <consortium name="The Broad Institute Genomics Platform"/>
            <consortium name="The Broad Institute Genome Sequencing Center for Infectious Disease"/>
            <person name="Wu L."/>
            <person name="Ma J."/>
        </authorList>
    </citation>
    <scope>NUCLEOTIDE SEQUENCE [LARGE SCALE GENOMIC DNA]</scope>
    <source>
        <strain evidence="6">JCM 17440</strain>
    </source>
</reference>
<keyword evidence="1" id="KW-0805">Transcription regulation</keyword>
<dbReference type="PANTHER" id="PTHR46796">
    <property type="entry name" value="HTH-TYPE TRANSCRIPTIONAL ACTIVATOR RHAS-RELATED"/>
    <property type="match status" value="1"/>
</dbReference>
<dbReference type="PROSITE" id="PS01124">
    <property type="entry name" value="HTH_ARAC_FAMILY_2"/>
    <property type="match status" value="1"/>
</dbReference>
<evidence type="ECO:0000256" key="3">
    <source>
        <dbReference type="ARBA" id="ARBA00023163"/>
    </source>
</evidence>
<organism evidence="5 6">
    <name type="scientific">Actinomadura meridiana</name>
    <dbReference type="NCBI Taxonomy" id="559626"/>
    <lineage>
        <taxon>Bacteria</taxon>
        <taxon>Bacillati</taxon>
        <taxon>Actinomycetota</taxon>
        <taxon>Actinomycetes</taxon>
        <taxon>Streptosporangiales</taxon>
        <taxon>Thermomonosporaceae</taxon>
        <taxon>Actinomadura</taxon>
    </lineage>
</organism>
<dbReference type="Pfam" id="PF12833">
    <property type="entry name" value="HTH_18"/>
    <property type="match status" value="1"/>
</dbReference>
<proteinExistence type="predicted"/>
<dbReference type="SMART" id="SM00342">
    <property type="entry name" value="HTH_ARAC"/>
    <property type="match status" value="1"/>
</dbReference>
<comment type="caution">
    <text evidence="5">The sequence shown here is derived from an EMBL/GenBank/DDBJ whole genome shotgun (WGS) entry which is preliminary data.</text>
</comment>
<dbReference type="Proteomes" id="UP001501710">
    <property type="component" value="Unassembled WGS sequence"/>
</dbReference>
<evidence type="ECO:0000259" key="4">
    <source>
        <dbReference type="PROSITE" id="PS01124"/>
    </source>
</evidence>
<evidence type="ECO:0000256" key="2">
    <source>
        <dbReference type="ARBA" id="ARBA00023125"/>
    </source>
</evidence>
<protein>
    <submittedName>
        <fullName evidence="5">AraC family transcriptional regulator</fullName>
    </submittedName>
</protein>
<evidence type="ECO:0000313" key="5">
    <source>
        <dbReference type="EMBL" id="GAA4230624.1"/>
    </source>
</evidence>
<feature type="domain" description="HTH araC/xylS-type" evidence="4">
    <location>
        <begin position="172"/>
        <end position="269"/>
    </location>
</feature>
<dbReference type="RefSeq" id="WP_344894998.1">
    <property type="nucleotide sequence ID" value="NZ_BAABAS010000005.1"/>
</dbReference>
<name>A0ABP8BYU0_9ACTN</name>
<evidence type="ECO:0000256" key="1">
    <source>
        <dbReference type="ARBA" id="ARBA00023015"/>
    </source>
</evidence>
<dbReference type="InterPro" id="IPR003313">
    <property type="entry name" value="AraC-bd"/>
</dbReference>
<keyword evidence="3" id="KW-0804">Transcription</keyword>
<keyword evidence="2" id="KW-0238">DNA-binding</keyword>
<dbReference type="InterPro" id="IPR009057">
    <property type="entry name" value="Homeodomain-like_sf"/>
</dbReference>
<dbReference type="SUPFAM" id="SSF46689">
    <property type="entry name" value="Homeodomain-like"/>
    <property type="match status" value="2"/>
</dbReference>
<evidence type="ECO:0000313" key="6">
    <source>
        <dbReference type="Proteomes" id="UP001501710"/>
    </source>
</evidence>
<dbReference type="Gene3D" id="1.10.10.60">
    <property type="entry name" value="Homeodomain-like"/>
    <property type="match status" value="2"/>
</dbReference>
<dbReference type="InterPro" id="IPR050204">
    <property type="entry name" value="AraC_XylS_family_regulators"/>
</dbReference>
<dbReference type="SUPFAM" id="SSF51215">
    <property type="entry name" value="Regulatory protein AraC"/>
    <property type="match status" value="1"/>
</dbReference>
<sequence length="284" mass="30388">MGDEVAHHYRHPAVPDVDLLRARFVTHRFTRHTHEGYVFGVIDAGVEEFEHAGGVHRAGPGSVVLVNPDVVHGGHAGTPEGWAYQVIYPPVDVVTGVAADLGARPGTPAFPDPVVTDPAAARLLHALHRAGEKGDALAASTLLKATVARLLARHARGFQPRDEPAGMPRAVREARDILHASLVEPPSLDELAAAVGARPFPLLRAFRDTVGLPPHAYLNQVRVREARALLDEGLRPAEAAVRTGFADQAHLTRHFKRTLGVPPGAYRSARTIGRVGARGTEEAS</sequence>
<dbReference type="Pfam" id="PF02311">
    <property type="entry name" value="AraC_binding"/>
    <property type="match status" value="1"/>
</dbReference>
<accession>A0ABP8BYU0</accession>